<sequence length="316" mass="33832">MTSIEGAPAAKGVRSSRPVGPDDNVRLGVIAALFTYTLWGVLPLFFKLLEHVDPAGVVANRILFSLVLVVAILWMRGQFGEVRAALKDRRTVLALALSAVLIAGNWLIFIWAVGNGHVLEVSFGYFINPLVSVAIGMVFLGEKLTRTQVIAIGVAVVAILIQAVGLGTIPWVALALAFSFGFYGYVRKTVNVGSAAGLGIETAVLVPLSVVYIGYLLAGPAPDFYADPFTTMLLVMTGPLTAVPLVMFAFAARQLRLSTIGMFQYIAPSMQFLSAVVLFGEELSPARLVSFALIWLSLAIFSVGSFRSRGRDPRPA</sequence>
<dbReference type="SUPFAM" id="SSF103481">
    <property type="entry name" value="Multidrug resistance efflux transporter EmrE"/>
    <property type="match status" value="2"/>
</dbReference>
<feature type="transmembrane region" description="Helical" evidence="8">
    <location>
        <begin position="147"/>
        <end position="163"/>
    </location>
</feature>
<feature type="transmembrane region" description="Helical" evidence="8">
    <location>
        <begin position="123"/>
        <end position="140"/>
    </location>
</feature>
<feature type="domain" description="EamA" evidence="9">
    <location>
        <begin position="27"/>
        <end position="161"/>
    </location>
</feature>
<dbReference type="InterPro" id="IPR000620">
    <property type="entry name" value="EamA_dom"/>
</dbReference>
<keyword evidence="6 8" id="KW-1133">Transmembrane helix</keyword>
<dbReference type="RefSeq" id="WP_114644477.1">
    <property type="nucleotide sequence ID" value="NZ_QQNH01000002.1"/>
</dbReference>
<organism evidence="10 11">
    <name type="scientific">Pelagibacterium lacus</name>
    <dbReference type="NCBI Taxonomy" id="2282655"/>
    <lineage>
        <taxon>Bacteria</taxon>
        <taxon>Pseudomonadati</taxon>
        <taxon>Pseudomonadota</taxon>
        <taxon>Alphaproteobacteria</taxon>
        <taxon>Hyphomicrobiales</taxon>
        <taxon>Devosiaceae</taxon>
        <taxon>Pelagibacterium</taxon>
    </lineage>
</organism>
<dbReference type="PANTHER" id="PTHR22911:SF137">
    <property type="entry name" value="SOLUTE CARRIER FAMILY 35 MEMBER G2-RELATED"/>
    <property type="match status" value="1"/>
</dbReference>
<reference evidence="11" key="1">
    <citation type="submission" date="2018-07" db="EMBL/GenBank/DDBJ databases">
        <authorList>
            <person name="Liu B.-T."/>
            <person name="Du Z."/>
        </authorList>
    </citation>
    <scope>NUCLEOTIDE SEQUENCE [LARGE SCALE GENOMIC DNA]</scope>
    <source>
        <strain evidence="11">XYN52</strain>
    </source>
</reference>
<dbReference type="EMBL" id="QQNH01000002">
    <property type="protein sequence ID" value="RDE10180.1"/>
    <property type="molecule type" value="Genomic_DNA"/>
</dbReference>
<evidence type="ECO:0000256" key="4">
    <source>
        <dbReference type="ARBA" id="ARBA00022475"/>
    </source>
</evidence>
<protein>
    <submittedName>
        <fullName evidence="10">EamA family transporter RarD</fullName>
    </submittedName>
</protein>
<evidence type="ECO:0000259" key="9">
    <source>
        <dbReference type="Pfam" id="PF00892"/>
    </source>
</evidence>
<accession>A0A369W9Y9</accession>
<evidence type="ECO:0000256" key="1">
    <source>
        <dbReference type="ARBA" id="ARBA00004651"/>
    </source>
</evidence>
<keyword evidence="3" id="KW-0813">Transport</keyword>
<dbReference type="PANTHER" id="PTHR22911">
    <property type="entry name" value="ACYL-MALONYL CONDENSING ENZYME-RELATED"/>
    <property type="match status" value="1"/>
</dbReference>
<name>A0A369W9Y9_9HYPH</name>
<dbReference type="InterPro" id="IPR004626">
    <property type="entry name" value="RarD"/>
</dbReference>
<evidence type="ECO:0000256" key="2">
    <source>
        <dbReference type="ARBA" id="ARBA00007362"/>
    </source>
</evidence>
<keyword evidence="7 8" id="KW-0472">Membrane</keyword>
<proteinExistence type="inferred from homology"/>
<evidence type="ECO:0000256" key="3">
    <source>
        <dbReference type="ARBA" id="ARBA00022448"/>
    </source>
</evidence>
<feature type="transmembrane region" description="Helical" evidence="8">
    <location>
        <begin position="229"/>
        <end position="250"/>
    </location>
</feature>
<evidence type="ECO:0000313" key="11">
    <source>
        <dbReference type="Proteomes" id="UP000253759"/>
    </source>
</evidence>
<feature type="transmembrane region" description="Helical" evidence="8">
    <location>
        <begin position="91"/>
        <end position="111"/>
    </location>
</feature>
<evidence type="ECO:0000256" key="5">
    <source>
        <dbReference type="ARBA" id="ARBA00022692"/>
    </source>
</evidence>
<evidence type="ECO:0000256" key="8">
    <source>
        <dbReference type="SAM" id="Phobius"/>
    </source>
</evidence>
<dbReference type="NCBIfam" id="TIGR00688">
    <property type="entry name" value="rarD"/>
    <property type="match status" value="1"/>
</dbReference>
<feature type="transmembrane region" description="Helical" evidence="8">
    <location>
        <begin position="58"/>
        <end position="79"/>
    </location>
</feature>
<evidence type="ECO:0000256" key="6">
    <source>
        <dbReference type="ARBA" id="ARBA00022989"/>
    </source>
</evidence>
<keyword evidence="5 8" id="KW-0812">Transmembrane</keyword>
<evidence type="ECO:0000256" key="7">
    <source>
        <dbReference type="ARBA" id="ARBA00023136"/>
    </source>
</evidence>
<comment type="similarity">
    <text evidence="2">Belongs to the EamA transporter family.</text>
</comment>
<comment type="caution">
    <text evidence="10">The sequence shown here is derived from an EMBL/GenBank/DDBJ whole genome shotgun (WGS) entry which is preliminary data.</text>
</comment>
<dbReference type="OrthoDB" id="369870at2"/>
<feature type="transmembrane region" description="Helical" evidence="8">
    <location>
        <begin position="286"/>
        <end position="306"/>
    </location>
</feature>
<dbReference type="Pfam" id="PF00892">
    <property type="entry name" value="EamA"/>
    <property type="match status" value="1"/>
</dbReference>
<dbReference type="Proteomes" id="UP000253759">
    <property type="component" value="Unassembled WGS sequence"/>
</dbReference>
<keyword evidence="11" id="KW-1185">Reference proteome</keyword>
<feature type="transmembrane region" description="Helical" evidence="8">
    <location>
        <begin position="169"/>
        <end position="186"/>
    </location>
</feature>
<dbReference type="InterPro" id="IPR037185">
    <property type="entry name" value="EmrE-like"/>
</dbReference>
<feature type="transmembrane region" description="Helical" evidence="8">
    <location>
        <begin position="198"/>
        <end position="217"/>
    </location>
</feature>
<dbReference type="AlphaFoldDB" id="A0A369W9Y9"/>
<evidence type="ECO:0000313" key="10">
    <source>
        <dbReference type="EMBL" id="RDE10180.1"/>
    </source>
</evidence>
<comment type="subcellular location">
    <subcellularLocation>
        <location evidence="1">Cell membrane</location>
        <topology evidence="1">Multi-pass membrane protein</topology>
    </subcellularLocation>
</comment>
<feature type="transmembrane region" description="Helical" evidence="8">
    <location>
        <begin position="24"/>
        <end position="46"/>
    </location>
</feature>
<gene>
    <name evidence="10" type="primary">rarD</name>
    <name evidence="10" type="ORF">DVH29_01930</name>
</gene>
<keyword evidence="4" id="KW-1003">Cell membrane</keyword>
<dbReference type="GO" id="GO:0005886">
    <property type="term" value="C:plasma membrane"/>
    <property type="evidence" value="ECO:0007669"/>
    <property type="project" value="UniProtKB-SubCell"/>
</dbReference>
<feature type="transmembrane region" description="Helical" evidence="8">
    <location>
        <begin position="262"/>
        <end position="280"/>
    </location>
</feature>